<evidence type="ECO:0000256" key="2">
    <source>
        <dbReference type="ARBA" id="ARBA00004174"/>
    </source>
</evidence>
<keyword evidence="7" id="KW-0256">Endoplasmic reticulum</keyword>
<dbReference type="GO" id="GO:0020037">
    <property type="term" value="F:heme binding"/>
    <property type="evidence" value="ECO:0007669"/>
    <property type="project" value="InterPro"/>
</dbReference>
<dbReference type="GO" id="GO:0005506">
    <property type="term" value="F:iron ion binding"/>
    <property type="evidence" value="ECO:0007669"/>
    <property type="project" value="InterPro"/>
</dbReference>
<keyword evidence="12" id="KW-0472">Membrane</keyword>
<dbReference type="EMBL" id="HACA01001887">
    <property type="protein sequence ID" value="CDW19248.1"/>
    <property type="molecule type" value="Transcribed_RNA"/>
</dbReference>
<dbReference type="InterPro" id="IPR036396">
    <property type="entry name" value="Cyt_P450_sf"/>
</dbReference>
<evidence type="ECO:0000256" key="4">
    <source>
        <dbReference type="ARBA" id="ARBA00010617"/>
    </source>
</evidence>
<keyword evidence="6 13" id="KW-0479">Metal-binding</keyword>
<dbReference type="PRINTS" id="PR00385">
    <property type="entry name" value="P450"/>
</dbReference>
<keyword evidence="10 13" id="KW-0408">Iron</keyword>
<dbReference type="InterPro" id="IPR050476">
    <property type="entry name" value="Insect_CytP450_Detox"/>
</dbReference>
<accession>A0A0K2SZR1</accession>
<dbReference type="CDD" id="cd11056">
    <property type="entry name" value="CYP6-like"/>
    <property type="match status" value="1"/>
</dbReference>
<proteinExistence type="inferred from homology"/>
<dbReference type="AlphaFoldDB" id="A0A0K2SZR1"/>
<evidence type="ECO:0000313" key="15">
    <source>
        <dbReference type="EMBL" id="CDW19248.1"/>
    </source>
</evidence>
<feature type="binding site" description="axial binding residue" evidence="13">
    <location>
        <position position="483"/>
    </location>
    <ligand>
        <name>heme</name>
        <dbReference type="ChEBI" id="CHEBI:30413"/>
    </ligand>
    <ligandPart>
        <name>Fe</name>
        <dbReference type="ChEBI" id="CHEBI:18248"/>
    </ligandPart>
</feature>
<evidence type="ECO:0000256" key="1">
    <source>
        <dbReference type="ARBA" id="ARBA00001971"/>
    </source>
</evidence>
<feature type="non-terminal residue" evidence="15">
    <location>
        <position position="537"/>
    </location>
</feature>
<dbReference type="PRINTS" id="PR00463">
    <property type="entry name" value="EP450I"/>
</dbReference>
<evidence type="ECO:0000256" key="12">
    <source>
        <dbReference type="ARBA" id="ARBA00023136"/>
    </source>
</evidence>
<evidence type="ECO:0000256" key="14">
    <source>
        <dbReference type="RuleBase" id="RU000461"/>
    </source>
</evidence>
<evidence type="ECO:0000256" key="3">
    <source>
        <dbReference type="ARBA" id="ARBA00004406"/>
    </source>
</evidence>
<dbReference type="GO" id="GO:0005789">
    <property type="term" value="C:endoplasmic reticulum membrane"/>
    <property type="evidence" value="ECO:0007669"/>
    <property type="project" value="UniProtKB-SubCell"/>
</dbReference>
<evidence type="ECO:0000256" key="8">
    <source>
        <dbReference type="ARBA" id="ARBA00022848"/>
    </source>
</evidence>
<evidence type="ECO:0000256" key="13">
    <source>
        <dbReference type="PIRSR" id="PIRSR602401-1"/>
    </source>
</evidence>
<dbReference type="PANTHER" id="PTHR24292:SF54">
    <property type="entry name" value="CYP9F3-RELATED"/>
    <property type="match status" value="1"/>
</dbReference>
<gene>
    <name evidence="15" type="primary">CYP6BK3</name>
</gene>
<organism evidence="15">
    <name type="scientific">Lepeophtheirus salmonis</name>
    <name type="common">Salmon louse</name>
    <name type="synonym">Caligus salmonis</name>
    <dbReference type="NCBI Taxonomy" id="72036"/>
    <lineage>
        <taxon>Eukaryota</taxon>
        <taxon>Metazoa</taxon>
        <taxon>Ecdysozoa</taxon>
        <taxon>Arthropoda</taxon>
        <taxon>Crustacea</taxon>
        <taxon>Multicrustacea</taxon>
        <taxon>Hexanauplia</taxon>
        <taxon>Copepoda</taxon>
        <taxon>Siphonostomatoida</taxon>
        <taxon>Caligidae</taxon>
        <taxon>Lepeophtheirus</taxon>
    </lineage>
</organism>
<dbReference type="PANTHER" id="PTHR24292">
    <property type="entry name" value="CYTOCHROME P450"/>
    <property type="match status" value="1"/>
</dbReference>
<keyword evidence="5 13" id="KW-0349">Heme</keyword>
<keyword evidence="8" id="KW-0492">Microsome</keyword>
<evidence type="ECO:0000256" key="6">
    <source>
        <dbReference type="ARBA" id="ARBA00022723"/>
    </source>
</evidence>
<comment type="subcellular location">
    <subcellularLocation>
        <location evidence="3">Endoplasmic reticulum membrane</location>
        <topology evidence="3">Peripheral membrane protein</topology>
    </subcellularLocation>
    <subcellularLocation>
        <location evidence="2">Microsome membrane</location>
        <topology evidence="2">Peripheral membrane protein</topology>
    </subcellularLocation>
</comment>
<keyword evidence="9 14" id="KW-0560">Oxidoreductase</keyword>
<evidence type="ECO:0000256" key="10">
    <source>
        <dbReference type="ARBA" id="ARBA00023004"/>
    </source>
</evidence>
<name>A0A0K2SZR1_LEPSM</name>
<protein>
    <submittedName>
        <fullName evidence="15">Cytochrome P450 6BK3 [Tribolium castaneum]</fullName>
    </submittedName>
</protein>
<dbReference type="InterPro" id="IPR001128">
    <property type="entry name" value="Cyt_P450"/>
</dbReference>
<dbReference type="InterPro" id="IPR017972">
    <property type="entry name" value="Cyt_P450_CS"/>
</dbReference>
<comment type="cofactor">
    <cofactor evidence="1 13">
        <name>heme</name>
        <dbReference type="ChEBI" id="CHEBI:30413"/>
    </cofactor>
</comment>
<evidence type="ECO:0000256" key="11">
    <source>
        <dbReference type="ARBA" id="ARBA00023033"/>
    </source>
</evidence>
<evidence type="ECO:0000256" key="7">
    <source>
        <dbReference type="ARBA" id="ARBA00022824"/>
    </source>
</evidence>
<dbReference type="GO" id="GO:0016705">
    <property type="term" value="F:oxidoreductase activity, acting on paired donors, with incorporation or reduction of molecular oxygen"/>
    <property type="evidence" value="ECO:0007669"/>
    <property type="project" value="InterPro"/>
</dbReference>
<dbReference type="OrthoDB" id="1470350at2759"/>
<comment type="similarity">
    <text evidence="4 14">Belongs to the cytochrome P450 family.</text>
</comment>
<dbReference type="Gene3D" id="1.10.630.10">
    <property type="entry name" value="Cytochrome P450"/>
    <property type="match status" value="1"/>
</dbReference>
<evidence type="ECO:0000256" key="5">
    <source>
        <dbReference type="ARBA" id="ARBA00022617"/>
    </source>
</evidence>
<evidence type="ECO:0000256" key="9">
    <source>
        <dbReference type="ARBA" id="ARBA00023002"/>
    </source>
</evidence>
<dbReference type="Pfam" id="PF00067">
    <property type="entry name" value="p450"/>
    <property type="match status" value="1"/>
</dbReference>
<reference evidence="15" key="1">
    <citation type="submission" date="2014-05" db="EMBL/GenBank/DDBJ databases">
        <authorList>
            <person name="Chronopoulou M."/>
        </authorList>
    </citation>
    <scope>NUCLEOTIDE SEQUENCE</scope>
    <source>
        <tissue evidence="15">Whole organism</tissue>
    </source>
</reference>
<dbReference type="InterPro" id="IPR002401">
    <property type="entry name" value="Cyt_P450_E_grp-I"/>
</dbReference>
<dbReference type="GO" id="GO:0004497">
    <property type="term" value="F:monooxygenase activity"/>
    <property type="evidence" value="ECO:0007669"/>
    <property type="project" value="UniProtKB-KW"/>
</dbReference>
<keyword evidence="11 14" id="KW-0503">Monooxygenase</keyword>
<sequence length="537" mass="62849">MYLGVTLSLIFISLGWLYYRITRGYGSFKSRGYPEEVGTFPFGSKMFWDMYLRRRSLRDFCCSYKKKYPLEKFFIAWDFGKPVVIVLDVDLAKNVLVKDFEYFPIRRPFPEISNSTNLYMARMMPFVSNVDKWKKIRSMMSPVFTSGKLKAMLPHLQEGVDYLMEYITKIDTQMVDSRDIVVRYTTQSIAKAGFGVEANCFDLSVKEPLFMEMVNIITGRKGKKWRQVYMFLCFLTFPNWFTKHSPISLLDPGSKSFFINMVKSSIENRKKSKVSRGDFVDLLLAEFYKNTSIKQDEIQNGEEAPQFEFDAKINIQDTKVTFDEQELELVLVANVLILLMAGFDTTSSMMTVMFVYLANHPIVQEKLFEEISGVIHEKNNGDEKLNYMDIRSLKYLDMFIHEVLRHFPFINLERTCIKKYKMPGTDLDIEKNTLFLFPNDAFNLCKDHYEEPEVFNPNNFTEENKIKRSTYSFLAFGQGPRNCIGMRFAMLQMKTCLYRLVYKYKFLRNEKTVDEILVAPNELSPDITGGSWVTLKK</sequence>
<dbReference type="SUPFAM" id="SSF48264">
    <property type="entry name" value="Cytochrome P450"/>
    <property type="match status" value="1"/>
</dbReference>
<dbReference type="PROSITE" id="PS00086">
    <property type="entry name" value="CYTOCHROME_P450"/>
    <property type="match status" value="1"/>
</dbReference>